<keyword evidence="1" id="KW-0472">Membrane</keyword>
<sequence length="459" mass="48230">MGNKIITEKDFWVCSGGLMPTQFQSRQPSTKRKDGAKYITKADTATVSFADFSCKKLMLIMAILAALIAVATVATGGAALIAIGAIAGAAGAAFGAVLGSLLCGQMVAKVRKWDAGKEDMKIMGIPAITGDYQMTCPLFGDKIVFAPEIKTWGQALAIGGANLIGGIMEGMLAGALVGVGGAAIGGGRAALTSGGVRGLGQAGLNFLKTIPSNIGRNYLASWTTPTGLGIRGLITAQSGLSQYGEAGVLNGDTLQALGTGIFGMEIGTANAAYNVATGQAKWEDFGCLALWMVPIAGAKPKNGSAYEGGNSAPKRPSWRQSEIDAAKKYPKYGEQRSFKGGKDVELMTKGSTRPDLYRDGGIIRKPHSIEVKNYDISSNKGRNSLKKELVRQYNQRINDLPPGTKQTAIIDIRGQNVSKETLNGLKNDILKEAPNYKIIFETGKGSKNGGIVFPPQNEK</sequence>
<evidence type="ECO:0000313" key="2">
    <source>
        <dbReference type="EMBL" id="REC61460.1"/>
    </source>
</evidence>
<dbReference type="AlphaFoldDB" id="A0A3D9C6F3"/>
<reference evidence="3" key="1">
    <citation type="submission" date="2018-06" db="EMBL/GenBank/DDBJ databases">
        <authorList>
            <person name="Lum Nde A."/>
            <person name="Hugo C."/>
        </authorList>
    </citation>
    <scope>NUCLEOTIDE SEQUENCE [LARGE SCALE GENOMIC DNA]</scope>
    <source>
        <strain evidence="3">1_F178</strain>
    </source>
</reference>
<protein>
    <submittedName>
        <fullName evidence="2">Uncharacterized protein</fullName>
    </submittedName>
</protein>
<organism evidence="2 3">
    <name type="scientific">Chryseobacterium pennae</name>
    <dbReference type="NCBI Taxonomy" id="2258962"/>
    <lineage>
        <taxon>Bacteria</taxon>
        <taxon>Pseudomonadati</taxon>
        <taxon>Bacteroidota</taxon>
        <taxon>Flavobacteriia</taxon>
        <taxon>Flavobacteriales</taxon>
        <taxon>Weeksellaceae</taxon>
        <taxon>Chryseobacterium group</taxon>
        <taxon>Chryseobacterium</taxon>
    </lineage>
</organism>
<comment type="caution">
    <text evidence="2">The sequence shown here is derived from an EMBL/GenBank/DDBJ whole genome shotgun (WGS) entry which is preliminary data.</text>
</comment>
<proteinExistence type="predicted"/>
<gene>
    <name evidence="2" type="ORF">DRF65_16110</name>
</gene>
<accession>A0A3D9C6F3</accession>
<feature type="transmembrane region" description="Helical" evidence="1">
    <location>
        <begin position="80"/>
        <end position="103"/>
    </location>
</feature>
<name>A0A3D9C6F3_9FLAO</name>
<keyword evidence="3" id="KW-1185">Reference proteome</keyword>
<keyword evidence="1" id="KW-0812">Transmembrane</keyword>
<dbReference type="Proteomes" id="UP000256686">
    <property type="component" value="Unassembled WGS sequence"/>
</dbReference>
<dbReference type="EMBL" id="QNVT01000015">
    <property type="protein sequence ID" value="REC61460.1"/>
    <property type="molecule type" value="Genomic_DNA"/>
</dbReference>
<feature type="transmembrane region" description="Helical" evidence="1">
    <location>
        <begin position="57"/>
        <end position="74"/>
    </location>
</feature>
<evidence type="ECO:0000313" key="3">
    <source>
        <dbReference type="Proteomes" id="UP000256686"/>
    </source>
</evidence>
<keyword evidence="1" id="KW-1133">Transmembrane helix</keyword>
<dbReference type="RefSeq" id="WP_115971786.1">
    <property type="nucleotide sequence ID" value="NZ_QNVT01000015.1"/>
</dbReference>
<evidence type="ECO:0000256" key="1">
    <source>
        <dbReference type="SAM" id="Phobius"/>
    </source>
</evidence>